<dbReference type="AlphaFoldDB" id="A0A9P7DB20"/>
<reference evidence="1" key="1">
    <citation type="journal article" date="2020" name="New Phytol.">
        <title>Comparative genomics reveals dynamic genome evolution in host specialist ectomycorrhizal fungi.</title>
        <authorList>
            <person name="Lofgren L.A."/>
            <person name="Nguyen N.H."/>
            <person name="Vilgalys R."/>
            <person name="Ruytinx J."/>
            <person name="Liao H.L."/>
            <person name="Branco S."/>
            <person name="Kuo A."/>
            <person name="LaButti K."/>
            <person name="Lipzen A."/>
            <person name="Andreopoulos W."/>
            <person name="Pangilinan J."/>
            <person name="Riley R."/>
            <person name="Hundley H."/>
            <person name="Na H."/>
            <person name="Barry K."/>
            <person name="Grigoriev I.V."/>
            <person name="Stajich J.E."/>
            <person name="Kennedy P.G."/>
        </authorList>
    </citation>
    <scope>NUCLEOTIDE SEQUENCE</scope>
    <source>
        <strain evidence="1">S12</strain>
    </source>
</reference>
<dbReference type="GeneID" id="64589654"/>
<dbReference type="Gene3D" id="3.40.30.10">
    <property type="entry name" value="Glutaredoxin"/>
    <property type="match status" value="1"/>
</dbReference>
<comment type="caution">
    <text evidence="1">The sequence shown here is derived from an EMBL/GenBank/DDBJ whole genome shotgun (WGS) entry which is preliminary data.</text>
</comment>
<keyword evidence="2" id="KW-1185">Reference proteome</keyword>
<sequence>MCMFFLQISILSASYPPSRSRKSIAPSLNASCAREASALEDLTKAYCAPGHCAKPIKRPEDSDIYTVSILGNPNTGALIMDSLEIASYLKKTYGKWIMGDAFSYADVIVASWLLVYK</sequence>
<gene>
    <name evidence="1" type="ORF">HD556DRAFT_101708</name>
</gene>
<dbReference type="SUPFAM" id="SSF47616">
    <property type="entry name" value="GST C-terminal domain-like"/>
    <property type="match status" value="1"/>
</dbReference>
<dbReference type="Proteomes" id="UP000719766">
    <property type="component" value="Unassembled WGS sequence"/>
</dbReference>
<protein>
    <recommendedName>
        <fullName evidence="3">Glutathione S-transferase</fullName>
    </recommendedName>
</protein>
<dbReference type="EMBL" id="JABBWE010000106">
    <property type="protein sequence ID" value="KAG1785628.1"/>
    <property type="molecule type" value="Genomic_DNA"/>
</dbReference>
<evidence type="ECO:0000313" key="1">
    <source>
        <dbReference type="EMBL" id="KAG1785628.1"/>
    </source>
</evidence>
<name>A0A9P7DB20_9AGAM</name>
<evidence type="ECO:0008006" key="3">
    <source>
        <dbReference type="Google" id="ProtNLM"/>
    </source>
</evidence>
<proteinExistence type="predicted"/>
<accession>A0A9P7DB20</accession>
<organism evidence="1 2">
    <name type="scientific">Suillus plorans</name>
    <dbReference type="NCBI Taxonomy" id="116603"/>
    <lineage>
        <taxon>Eukaryota</taxon>
        <taxon>Fungi</taxon>
        <taxon>Dikarya</taxon>
        <taxon>Basidiomycota</taxon>
        <taxon>Agaricomycotina</taxon>
        <taxon>Agaricomycetes</taxon>
        <taxon>Agaricomycetidae</taxon>
        <taxon>Boletales</taxon>
        <taxon>Suillineae</taxon>
        <taxon>Suillaceae</taxon>
        <taxon>Suillus</taxon>
    </lineage>
</organism>
<dbReference type="RefSeq" id="XP_041153111.1">
    <property type="nucleotide sequence ID" value="XM_041295890.1"/>
</dbReference>
<evidence type="ECO:0000313" key="2">
    <source>
        <dbReference type="Proteomes" id="UP000719766"/>
    </source>
</evidence>
<dbReference type="OrthoDB" id="4951845at2759"/>
<dbReference type="InterPro" id="IPR036282">
    <property type="entry name" value="Glutathione-S-Trfase_C_sf"/>
</dbReference>